<reference evidence="2" key="1">
    <citation type="submission" date="2020-10" db="EMBL/GenBank/DDBJ databases">
        <authorList>
            <person name="Castelo-Branco R."/>
            <person name="Eusebio N."/>
            <person name="Adriana R."/>
            <person name="Vieira A."/>
            <person name="Brugerolle De Fraissinette N."/>
            <person name="Rezende De Castro R."/>
            <person name="Schneider M.P."/>
            <person name="Vasconcelos V."/>
            <person name="Leao P.N."/>
        </authorList>
    </citation>
    <scope>NUCLEOTIDE SEQUENCE</scope>
    <source>
        <strain evidence="2">LEGE 06105</strain>
    </source>
</reference>
<evidence type="ECO:0000313" key="3">
    <source>
        <dbReference type="Proteomes" id="UP000620559"/>
    </source>
</evidence>
<dbReference type="RefSeq" id="WP_193919626.1">
    <property type="nucleotide sequence ID" value="NZ_JADEWL010000024.1"/>
</dbReference>
<dbReference type="EMBL" id="JADEWL010000024">
    <property type="protein sequence ID" value="MBE9213076.1"/>
    <property type="molecule type" value="Genomic_DNA"/>
</dbReference>
<name>A0A8J7JZZ3_9CYAN</name>
<feature type="chain" id="PRO_5035244323" evidence="1">
    <location>
        <begin position="26"/>
        <end position="123"/>
    </location>
</feature>
<evidence type="ECO:0000256" key="1">
    <source>
        <dbReference type="SAM" id="SignalP"/>
    </source>
</evidence>
<dbReference type="Proteomes" id="UP000620559">
    <property type="component" value="Unassembled WGS sequence"/>
</dbReference>
<gene>
    <name evidence="2" type="ORF">IQ247_10385</name>
</gene>
<organism evidence="2 3">
    <name type="scientific">Plectonema cf. radiosum LEGE 06105</name>
    <dbReference type="NCBI Taxonomy" id="945769"/>
    <lineage>
        <taxon>Bacteria</taxon>
        <taxon>Bacillati</taxon>
        <taxon>Cyanobacteriota</taxon>
        <taxon>Cyanophyceae</taxon>
        <taxon>Oscillatoriophycideae</taxon>
        <taxon>Oscillatoriales</taxon>
        <taxon>Microcoleaceae</taxon>
        <taxon>Plectonema</taxon>
    </lineage>
</organism>
<dbReference type="AlphaFoldDB" id="A0A8J7JZZ3"/>
<keyword evidence="1" id="KW-0732">Signal</keyword>
<evidence type="ECO:0000313" key="2">
    <source>
        <dbReference type="EMBL" id="MBE9213076.1"/>
    </source>
</evidence>
<comment type="caution">
    <text evidence="2">The sequence shown here is derived from an EMBL/GenBank/DDBJ whole genome shotgun (WGS) entry which is preliminary data.</text>
</comment>
<sequence>MLKINFLAALGVVVTLATIANPVNAQSSINSDVQGYTLSGDSLTGINQRTANQDFSMFFNYQPNTATPVNNNVEEDIFSNPDYNTTGEQVQIRNTPVLLQPGQQNINGNDGLQVQFDLTNTNR</sequence>
<feature type="signal peptide" evidence="1">
    <location>
        <begin position="1"/>
        <end position="25"/>
    </location>
</feature>
<protein>
    <submittedName>
        <fullName evidence="2">Uncharacterized protein</fullName>
    </submittedName>
</protein>
<keyword evidence="3" id="KW-1185">Reference proteome</keyword>
<proteinExistence type="predicted"/>
<accession>A0A8J7JZZ3</accession>